<proteinExistence type="predicted"/>
<dbReference type="EMBL" id="ML994657">
    <property type="protein sequence ID" value="KAF2180603.1"/>
    <property type="molecule type" value="Genomic_DNA"/>
</dbReference>
<keyword evidence="2" id="KW-1185">Reference proteome</keyword>
<evidence type="ECO:0000313" key="1">
    <source>
        <dbReference type="EMBL" id="KAF2180603.1"/>
    </source>
</evidence>
<name>A0A6A6DNQ4_9PEZI</name>
<evidence type="ECO:0000313" key="2">
    <source>
        <dbReference type="Proteomes" id="UP000800200"/>
    </source>
</evidence>
<dbReference type="Proteomes" id="UP000800200">
    <property type="component" value="Unassembled WGS sequence"/>
</dbReference>
<accession>A0A6A6DNQ4</accession>
<gene>
    <name evidence="1" type="ORF">K469DRAFT_794319</name>
</gene>
<sequence length="177" mass="19655">MPHSGPAKDGMALNPMAHRSQAFCTRVSRHTRVGLMSKSAAQTLVVTLQGAQTAYDTANRFAAGDLGKTTAMPSVFSLIAIPGLVRPATILWLTKDFSFADVDSGRHVSRELKSIKTKYSLEIDQISLEKHPHYFWRVLLIPKPPVCAIGSILHPFVHVLHSFEACFKYLQHKKPYS</sequence>
<reference evidence="1" key="1">
    <citation type="journal article" date="2020" name="Stud. Mycol.">
        <title>101 Dothideomycetes genomes: a test case for predicting lifestyles and emergence of pathogens.</title>
        <authorList>
            <person name="Haridas S."/>
            <person name="Albert R."/>
            <person name="Binder M."/>
            <person name="Bloem J."/>
            <person name="Labutti K."/>
            <person name="Salamov A."/>
            <person name="Andreopoulos B."/>
            <person name="Baker S."/>
            <person name="Barry K."/>
            <person name="Bills G."/>
            <person name="Bluhm B."/>
            <person name="Cannon C."/>
            <person name="Castanera R."/>
            <person name="Culley D."/>
            <person name="Daum C."/>
            <person name="Ezra D."/>
            <person name="Gonzalez J."/>
            <person name="Henrissat B."/>
            <person name="Kuo A."/>
            <person name="Liang C."/>
            <person name="Lipzen A."/>
            <person name="Lutzoni F."/>
            <person name="Magnuson J."/>
            <person name="Mondo S."/>
            <person name="Nolan M."/>
            <person name="Ohm R."/>
            <person name="Pangilinan J."/>
            <person name="Park H.-J."/>
            <person name="Ramirez L."/>
            <person name="Alfaro M."/>
            <person name="Sun H."/>
            <person name="Tritt A."/>
            <person name="Yoshinaga Y."/>
            <person name="Zwiers L.-H."/>
            <person name="Turgeon B."/>
            <person name="Goodwin S."/>
            <person name="Spatafora J."/>
            <person name="Crous P."/>
            <person name="Grigoriev I."/>
        </authorList>
    </citation>
    <scope>NUCLEOTIDE SEQUENCE</scope>
    <source>
        <strain evidence="1">CBS 207.26</strain>
    </source>
</reference>
<protein>
    <submittedName>
        <fullName evidence="1">Uncharacterized protein</fullName>
    </submittedName>
</protein>
<dbReference type="AlphaFoldDB" id="A0A6A6DNQ4"/>
<organism evidence="1 2">
    <name type="scientific">Zopfia rhizophila CBS 207.26</name>
    <dbReference type="NCBI Taxonomy" id="1314779"/>
    <lineage>
        <taxon>Eukaryota</taxon>
        <taxon>Fungi</taxon>
        <taxon>Dikarya</taxon>
        <taxon>Ascomycota</taxon>
        <taxon>Pezizomycotina</taxon>
        <taxon>Dothideomycetes</taxon>
        <taxon>Dothideomycetes incertae sedis</taxon>
        <taxon>Zopfiaceae</taxon>
        <taxon>Zopfia</taxon>
    </lineage>
</organism>